<evidence type="ECO:0000256" key="1">
    <source>
        <dbReference type="SAM" id="MobiDB-lite"/>
    </source>
</evidence>
<gene>
    <name evidence="2" type="ORF">TCIL3000_7_1770</name>
</gene>
<proteinExistence type="predicted"/>
<feature type="compositionally biased region" description="Low complexity" evidence="1">
    <location>
        <begin position="395"/>
        <end position="404"/>
    </location>
</feature>
<feature type="compositionally biased region" description="Polar residues" evidence="1">
    <location>
        <begin position="245"/>
        <end position="255"/>
    </location>
</feature>
<dbReference type="VEuPathDB" id="TriTrypDB:TcIL3000_7_1770"/>
<dbReference type="Gene3D" id="3.40.50.300">
    <property type="entry name" value="P-loop containing nucleotide triphosphate hydrolases"/>
    <property type="match status" value="1"/>
</dbReference>
<evidence type="ECO:0000313" key="2">
    <source>
        <dbReference type="EMBL" id="CCC91369.1"/>
    </source>
</evidence>
<name>G0UPQ8_TRYCI</name>
<dbReference type="SUPFAM" id="SSF52540">
    <property type="entry name" value="P-loop containing nucleoside triphosphate hydrolases"/>
    <property type="match status" value="1"/>
</dbReference>
<dbReference type="InterPro" id="IPR027417">
    <property type="entry name" value="P-loop_NTPase"/>
</dbReference>
<accession>G0UPQ8</accession>
<reference evidence="2" key="1">
    <citation type="journal article" date="2012" name="Proc. Natl. Acad. Sci. U.S.A.">
        <title>Antigenic diversity is generated by distinct evolutionary mechanisms in African trypanosome species.</title>
        <authorList>
            <person name="Jackson A.P."/>
            <person name="Berry A."/>
            <person name="Aslett M."/>
            <person name="Allison H.C."/>
            <person name="Burton P."/>
            <person name="Vavrova-Anderson J."/>
            <person name="Brown R."/>
            <person name="Browne H."/>
            <person name="Corton N."/>
            <person name="Hauser H."/>
            <person name="Gamble J."/>
            <person name="Gilderthorp R."/>
            <person name="Marcello L."/>
            <person name="McQuillan J."/>
            <person name="Otto T.D."/>
            <person name="Quail M.A."/>
            <person name="Sanders M.J."/>
            <person name="van Tonder A."/>
            <person name="Ginger M.L."/>
            <person name="Field M.C."/>
            <person name="Barry J.D."/>
            <person name="Hertz-Fowler C."/>
            <person name="Berriman M."/>
        </authorList>
    </citation>
    <scope>NUCLEOTIDE SEQUENCE</scope>
    <source>
        <strain evidence="2">IL3000</strain>
    </source>
</reference>
<dbReference type="EMBL" id="HE575320">
    <property type="protein sequence ID" value="CCC91369.1"/>
    <property type="molecule type" value="Genomic_DNA"/>
</dbReference>
<feature type="region of interest" description="Disordered" evidence="1">
    <location>
        <begin position="395"/>
        <end position="428"/>
    </location>
</feature>
<sequence length="440" mass="47277">MSTHRESARVLVRRLNAPQVCLHPPILQNAIGSGLKRGDVLVVGGPAGSGKTYWTNRIAAMHLVNGGAVTFLFAPGSSGFNIRRFMEYLEAASLISVQQRMHGDTLKGDSISSSGLSSGGDNVKQSYDVEFRRGTLLEALNRLTVVHCMDINDLAVYCMHGRVVATSEGHEAVPLLIVEGCCGKGSYLHHLERAIGHQVPLCHWLFGCLQRRSRCALILTEEWAATTGDSSAVGSAVSNWRKRSSSNQSEMSSLPTASIVERESHILQSLQDEAAPAGDALGKVDGKCGEVGVGESAEGASSLPPNNFTTAASRVCSISNYGGTTPPLPFTATSNTNGRQRTTNESFSFTRSLRFFYLYIQTSLAPSPAPTVSTRGNVLIGRLLQWHSVDPFSTGAGASGSSNAMGECGQERMVRQQQQQHQKREKTSRLRGEVLCGVQL</sequence>
<dbReference type="AlphaFoldDB" id="G0UPQ8"/>
<protein>
    <submittedName>
        <fullName evidence="2">Uncharacterized protein</fullName>
    </submittedName>
</protein>
<organism evidence="2">
    <name type="scientific">Trypanosoma congolense (strain IL3000)</name>
    <dbReference type="NCBI Taxonomy" id="1068625"/>
    <lineage>
        <taxon>Eukaryota</taxon>
        <taxon>Discoba</taxon>
        <taxon>Euglenozoa</taxon>
        <taxon>Kinetoplastea</taxon>
        <taxon>Metakinetoplastina</taxon>
        <taxon>Trypanosomatida</taxon>
        <taxon>Trypanosomatidae</taxon>
        <taxon>Trypanosoma</taxon>
        <taxon>Nannomonas</taxon>
    </lineage>
</organism>
<feature type="region of interest" description="Disordered" evidence="1">
    <location>
        <begin position="235"/>
        <end position="255"/>
    </location>
</feature>